<dbReference type="InterPro" id="IPR043130">
    <property type="entry name" value="CDP-OH_PTrfase_TM_dom"/>
</dbReference>
<dbReference type="EC" id="2.7.8.8" evidence="4"/>
<feature type="transmembrane region" description="Helical" evidence="16">
    <location>
        <begin position="111"/>
        <end position="128"/>
    </location>
</feature>
<dbReference type="InterPro" id="IPR050324">
    <property type="entry name" value="CDP-alcohol_PTase-I"/>
</dbReference>
<reference evidence="17 18" key="1">
    <citation type="journal article" date="2024" name="Curr. Microbiol.">
        <title>Luteibacter sahnii sp. nov., A Novel Yellow-Colored Xanthomonadin Pigment Producing Probiotic Bacterium from Healthy Rice Seed Microbiome.</title>
        <authorList>
            <person name="Jaiswal G."/>
            <person name="Rana R."/>
            <person name="Nayak P.K."/>
            <person name="Chouhan R."/>
            <person name="Gandhi S.G."/>
            <person name="Patel H.K."/>
            <person name="Patil P.B."/>
        </authorList>
    </citation>
    <scope>NUCLEOTIDE SEQUENCE [LARGE SCALE GENOMIC DNA]</scope>
    <source>
        <strain evidence="17 18">PPL201</strain>
    </source>
</reference>
<feature type="transmembrane region" description="Helical" evidence="16">
    <location>
        <begin position="79"/>
        <end position="99"/>
    </location>
</feature>
<evidence type="ECO:0000256" key="6">
    <source>
        <dbReference type="ARBA" id="ARBA00022516"/>
    </source>
</evidence>
<dbReference type="PROSITE" id="PS00379">
    <property type="entry name" value="CDP_ALCOHOL_P_TRANSF"/>
    <property type="match status" value="1"/>
</dbReference>
<gene>
    <name evidence="17" type="primary">pssA</name>
    <name evidence="17" type="ORF">P3W24_09615</name>
</gene>
<proteinExistence type="inferred from homology"/>
<evidence type="ECO:0000256" key="4">
    <source>
        <dbReference type="ARBA" id="ARBA00013174"/>
    </source>
</evidence>
<comment type="subcellular location">
    <subcellularLocation>
        <location evidence="2">Endomembrane system</location>
        <topology evidence="2">Multi-pass membrane protein</topology>
    </subcellularLocation>
</comment>
<evidence type="ECO:0000256" key="7">
    <source>
        <dbReference type="ARBA" id="ARBA00022679"/>
    </source>
</evidence>
<dbReference type="RefSeq" id="WP_320549728.1">
    <property type="nucleotide sequence ID" value="NZ_JAQLOK010000001.1"/>
</dbReference>
<evidence type="ECO:0000256" key="3">
    <source>
        <dbReference type="ARBA" id="ARBA00010441"/>
    </source>
</evidence>
<keyword evidence="12" id="KW-0594">Phospholipid biosynthesis</keyword>
<evidence type="ECO:0000256" key="16">
    <source>
        <dbReference type="SAM" id="Phobius"/>
    </source>
</evidence>
<feature type="transmembrane region" description="Helical" evidence="16">
    <location>
        <begin position="41"/>
        <end position="58"/>
    </location>
</feature>
<evidence type="ECO:0000313" key="18">
    <source>
        <dbReference type="Proteomes" id="UP001528850"/>
    </source>
</evidence>
<dbReference type="Gene3D" id="1.20.120.1760">
    <property type="match status" value="1"/>
</dbReference>
<keyword evidence="6" id="KW-0444">Lipid biosynthesis</keyword>
<dbReference type="GO" id="GO:0003882">
    <property type="term" value="F:CDP-diacylglycerol-serine O-phosphatidyltransferase activity"/>
    <property type="evidence" value="ECO:0007669"/>
    <property type="project" value="UniProtKB-EC"/>
</dbReference>
<dbReference type="Pfam" id="PF01066">
    <property type="entry name" value="CDP-OH_P_transf"/>
    <property type="match status" value="1"/>
</dbReference>
<keyword evidence="7 15" id="KW-0808">Transferase</keyword>
<feature type="transmembrane region" description="Helical" evidence="16">
    <location>
        <begin position="140"/>
        <end position="159"/>
    </location>
</feature>
<evidence type="ECO:0000256" key="15">
    <source>
        <dbReference type="RuleBase" id="RU003750"/>
    </source>
</evidence>
<sequence length="262" mass="28558">MSEPIPARRPRHRGIYLLPNLFTTGAMFAGFYAIVSAIGGHFATAALAVFVAGILDGMDGRVARLTNTQSEFGVQYDSLSDLVSFGLAPALVMYTWSLSSLADYGRVWGKIGWAAAFIYAVCAALRLARFNTQVGVADKRYFQGLASPAAAGLCMSFVWTMEKFDVPGSSVAFFTMPIAVLVGLLMVSNVRYFSFKAWPKGDRVPFIWLIAAVLIVVLLVIDTARVLFAVAVIYTISGPVMTVWGRATHRRRARRSAARPVE</sequence>
<evidence type="ECO:0000313" key="17">
    <source>
        <dbReference type="EMBL" id="MDF4025220.1"/>
    </source>
</evidence>
<keyword evidence="11 16" id="KW-0472">Membrane</keyword>
<evidence type="ECO:0000256" key="13">
    <source>
        <dbReference type="ARBA" id="ARBA00023264"/>
    </source>
</evidence>
<evidence type="ECO:0000256" key="2">
    <source>
        <dbReference type="ARBA" id="ARBA00004127"/>
    </source>
</evidence>
<evidence type="ECO:0000256" key="11">
    <source>
        <dbReference type="ARBA" id="ARBA00023136"/>
    </source>
</evidence>
<feature type="transmembrane region" description="Helical" evidence="16">
    <location>
        <begin position="15"/>
        <end position="35"/>
    </location>
</feature>
<name>A0ABT6BAS2_9GAMM</name>
<accession>A0ABT6BAS2</accession>
<evidence type="ECO:0000256" key="8">
    <source>
        <dbReference type="ARBA" id="ARBA00022692"/>
    </source>
</evidence>
<comment type="catalytic activity">
    <reaction evidence="1">
        <text>a CDP-1,2-diacyl-sn-glycerol + L-serine = a 1,2-diacyl-sn-glycero-3-phospho-L-serine + CMP + H(+)</text>
        <dbReference type="Rhea" id="RHEA:16913"/>
        <dbReference type="ChEBI" id="CHEBI:15378"/>
        <dbReference type="ChEBI" id="CHEBI:33384"/>
        <dbReference type="ChEBI" id="CHEBI:57262"/>
        <dbReference type="ChEBI" id="CHEBI:58332"/>
        <dbReference type="ChEBI" id="CHEBI:60377"/>
        <dbReference type="EC" id="2.7.8.8"/>
    </reaction>
</comment>
<feature type="transmembrane region" description="Helical" evidence="16">
    <location>
        <begin position="227"/>
        <end position="245"/>
    </location>
</feature>
<dbReference type="Proteomes" id="UP001528850">
    <property type="component" value="Unassembled WGS sequence"/>
</dbReference>
<comment type="similarity">
    <text evidence="3 15">Belongs to the CDP-alcohol phosphatidyltransferase class-I family.</text>
</comment>
<evidence type="ECO:0000256" key="14">
    <source>
        <dbReference type="ARBA" id="ARBA00032361"/>
    </source>
</evidence>
<keyword evidence="8 16" id="KW-0812">Transmembrane</keyword>
<organism evidence="17 18">
    <name type="scientific">Luteibacter sahnii</name>
    <dbReference type="NCBI Taxonomy" id="3021977"/>
    <lineage>
        <taxon>Bacteria</taxon>
        <taxon>Pseudomonadati</taxon>
        <taxon>Pseudomonadota</taxon>
        <taxon>Gammaproteobacteria</taxon>
        <taxon>Lysobacterales</taxon>
        <taxon>Rhodanobacteraceae</taxon>
        <taxon>Luteibacter</taxon>
    </lineage>
</organism>
<evidence type="ECO:0000256" key="5">
    <source>
        <dbReference type="ARBA" id="ARBA00017171"/>
    </source>
</evidence>
<evidence type="ECO:0000256" key="12">
    <source>
        <dbReference type="ARBA" id="ARBA00023209"/>
    </source>
</evidence>
<feature type="transmembrane region" description="Helical" evidence="16">
    <location>
        <begin position="204"/>
        <end position="221"/>
    </location>
</feature>
<dbReference type="EMBL" id="JARJJS010000002">
    <property type="protein sequence ID" value="MDF4025220.1"/>
    <property type="molecule type" value="Genomic_DNA"/>
</dbReference>
<feature type="transmembrane region" description="Helical" evidence="16">
    <location>
        <begin position="171"/>
        <end position="192"/>
    </location>
</feature>
<dbReference type="InterPro" id="IPR000462">
    <property type="entry name" value="CDP-OH_P_trans"/>
</dbReference>
<protein>
    <recommendedName>
        <fullName evidence="5">CDP-diacylglycerol--serine O-phosphatidyltransferase</fullName>
        <ecNumber evidence="4">2.7.8.8</ecNumber>
    </recommendedName>
    <alternativeName>
        <fullName evidence="14">Phosphatidylserine synthase</fullName>
    </alternativeName>
</protein>
<dbReference type="InterPro" id="IPR048254">
    <property type="entry name" value="CDP_ALCOHOL_P_TRANSF_CS"/>
</dbReference>
<dbReference type="PANTHER" id="PTHR14269">
    <property type="entry name" value="CDP-DIACYLGLYCEROL--GLYCEROL-3-PHOSPHATE 3-PHOSPHATIDYLTRANSFERASE-RELATED"/>
    <property type="match status" value="1"/>
</dbReference>
<evidence type="ECO:0000256" key="9">
    <source>
        <dbReference type="ARBA" id="ARBA00022989"/>
    </source>
</evidence>
<keyword evidence="13" id="KW-1208">Phospholipid metabolism</keyword>
<keyword evidence="18" id="KW-1185">Reference proteome</keyword>
<evidence type="ECO:0000256" key="10">
    <source>
        <dbReference type="ARBA" id="ARBA00023098"/>
    </source>
</evidence>
<dbReference type="InterPro" id="IPR004533">
    <property type="entry name" value="CDP-diaglyc--ser_O-PTrfase"/>
</dbReference>
<keyword evidence="10" id="KW-0443">Lipid metabolism</keyword>
<dbReference type="NCBIfam" id="TIGR00473">
    <property type="entry name" value="pssA"/>
    <property type="match status" value="1"/>
</dbReference>
<comment type="caution">
    <text evidence="17">The sequence shown here is derived from an EMBL/GenBank/DDBJ whole genome shotgun (WGS) entry which is preliminary data.</text>
</comment>
<evidence type="ECO:0000256" key="1">
    <source>
        <dbReference type="ARBA" id="ARBA00000287"/>
    </source>
</evidence>
<dbReference type="PANTHER" id="PTHR14269:SF61">
    <property type="entry name" value="CDP-DIACYLGLYCEROL--SERINE O-PHOSPHATIDYLTRANSFERASE"/>
    <property type="match status" value="1"/>
</dbReference>
<keyword evidence="9 16" id="KW-1133">Transmembrane helix</keyword>